<keyword evidence="8" id="KW-0297">G-protein coupled receptor</keyword>
<dbReference type="GO" id="GO:0005509">
    <property type="term" value="F:calcium ion binding"/>
    <property type="evidence" value="ECO:0007669"/>
    <property type="project" value="InterPro"/>
</dbReference>
<dbReference type="Pfam" id="PF00002">
    <property type="entry name" value="7tm_2"/>
    <property type="match status" value="1"/>
</dbReference>
<dbReference type="Gene3D" id="2.60.220.50">
    <property type="match status" value="1"/>
</dbReference>
<feature type="transmembrane region" description="Helical" evidence="15">
    <location>
        <begin position="761"/>
        <end position="780"/>
    </location>
</feature>
<keyword evidence="5 16" id="KW-0732">Signal</keyword>
<dbReference type="PROSITE" id="PS00010">
    <property type="entry name" value="ASX_HYDROXYL"/>
    <property type="match status" value="5"/>
</dbReference>
<dbReference type="PROSITE" id="PS50261">
    <property type="entry name" value="G_PROTEIN_RECEP_F2_4"/>
    <property type="match status" value="1"/>
</dbReference>
<dbReference type="EMBL" id="JAUCMX010000024">
    <property type="protein sequence ID" value="KAK3511843.1"/>
    <property type="molecule type" value="Genomic_DNA"/>
</dbReference>
<accession>A0AAE0Q160</accession>
<dbReference type="Pfam" id="PF01825">
    <property type="entry name" value="GPS"/>
    <property type="match status" value="1"/>
</dbReference>
<dbReference type="InterPro" id="IPR001740">
    <property type="entry name" value="GPCR_2_EMR1-like_rcpt"/>
</dbReference>
<organism evidence="20 21">
    <name type="scientific">Hemibagrus guttatus</name>
    <dbReference type="NCBI Taxonomy" id="175788"/>
    <lineage>
        <taxon>Eukaryota</taxon>
        <taxon>Metazoa</taxon>
        <taxon>Chordata</taxon>
        <taxon>Craniata</taxon>
        <taxon>Vertebrata</taxon>
        <taxon>Euteleostomi</taxon>
        <taxon>Actinopterygii</taxon>
        <taxon>Neopterygii</taxon>
        <taxon>Teleostei</taxon>
        <taxon>Ostariophysi</taxon>
        <taxon>Siluriformes</taxon>
        <taxon>Bagridae</taxon>
        <taxon>Hemibagrus</taxon>
    </lineage>
</organism>
<feature type="transmembrane region" description="Helical" evidence="15">
    <location>
        <begin position="576"/>
        <end position="599"/>
    </location>
</feature>
<feature type="domain" description="GAIN-B" evidence="18">
    <location>
        <begin position="400"/>
        <end position="569"/>
    </location>
</feature>
<dbReference type="PANTHER" id="PTHR12011:SF433">
    <property type="entry name" value="ADHESION G PROTEIN-COUPLED RECEPTOR E1-LIKE-RELATED"/>
    <property type="match status" value="1"/>
</dbReference>
<keyword evidence="4 15" id="KW-0812">Transmembrane</keyword>
<feature type="domain" description="EGF-like" evidence="17">
    <location>
        <begin position="218"/>
        <end position="256"/>
    </location>
</feature>
<evidence type="ECO:0008006" key="22">
    <source>
        <dbReference type="Google" id="ProtNLM"/>
    </source>
</evidence>
<evidence type="ECO:0000256" key="3">
    <source>
        <dbReference type="ARBA" id="ARBA00022536"/>
    </source>
</evidence>
<feature type="domain" description="EGF-like" evidence="17">
    <location>
        <begin position="85"/>
        <end position="123"/>
    </location>
</feature>
<dbReference type="InterPro" id="IPR046338">
    <property type="entry name" value="GAIN_dom_sf"/>
</dbReference>
<dbReference type="PROSITE" id="PS50221">
    <property type="entry name" value="GAIN_B"/>
    <property type="match status" value="1"/>
</dbReference>
<evidence type="ECO:0000259" key="19">
    <source>
        <dbReference type="PROSITE" id="PS50261"/>
    </source>
</evidence>
<comment type="caution">
    <text evidence="14">Lacks conserved residue(s) required for the propagation of feature annotation.</text>
</comment>
<feature type="transmembrane region" description="Helical" evidence="15">
    <location>
        <begin position="792"/>
        <end position="812"/>
    </location>
</feature>
<dbReference type="FunFam" id="1.20.1070.10:FF:000136">
    <property type="entry name" value="Adhesion G protein-coupled receptor E5"/>
    <property type="match status" value="1"/>
</dbReference>
<proteinExistence type="predicted"/>
<evidence type="ECO:0000256" key="6">
    <source>
        <dbReference type="ARBA" id="ARBA00022737"/>
    </source>
</evidence>
<dbReference type="InterPro" id="IPR000203">
    <property type="entry name" value="GPS"/>
</dbReference>
<dbReference type="InterPro" id="IPR057244">
    <property type="entry name" value="GAIN_B"/>
</dbReference>
<dbReference type="PANTHER" id="PTHR12011">
    <property type="entry name" value="ADHESION G-PROTEIN COUPLED RECEPTOR"/>
    <property type="match status" value="1"/>
</dbReference>
<name>A0AAE0Q160_9TELE</name>
<dbReference type="AlphaFoldDB" id="A0AAE0Q160"/>
<dbReference type="InterPro" id="IPR049883">
    <property type="entry name" value="NOTCH1_EGF-like"/>
</dbReference>
<keyword evidence="2" id="KW-1003">Cell membrane</keyword>
<feature type="domain" description="EGF-like" evidence="17">
    <location>
        <begin position="172"/>
        <end position="208"/>
    </location>
</feature>
<feature type="transmembrane region" description="Helical" evidence="15">
    <location>
        <begin position="611"/>
        <end position="630"/>
    </location>
</feature>
<evidence type="ECO:0000256" key="12">
    <source>
        <dbReference type="ARBA" id="ARBA00023180"/>
    </source>
</evidence>
<dbReference type="Gene3D" id="2.10.25.10">
    <property type="entry name" value="Laminin"/>
    <property type="match status" value="5"/>
</dbReference>
<comment type="subcellular location">
    <subcellularLocation>
        <location evidence="1">Cell membrane</location>
        <topology evidence="1">Multi-pass membrane protein</topology>
    </subcellularLocation>
</comment>
<keyword evidence="3 14" id="KW-0245">EGF-like domain</keyword>
<evidence type="ECO:0000259" key="17">
    <source>
        <dbReference type="PROSITE" id="PS50026"/>
    </source>
</evidence>
<evidence type="ECO:0000256" key="1">
    <source>
        <dbReference type="ARBA" id="ARBA00004651"/>
    </source>
</evidence>
<dbReference type="PROSITE" id="PS01187">
    <property type="entry name" value="EGF_CA"/>
    <property type="match status" value="2"/>
</dbReference>
<dbReference type="GO" id="GO:0005886">
    <property type="term" value="C:plasma membrane"/>
    <property type="evidence" value="ECO:0007669"/>
    <property type="project" value="UniProtKB-SubCell"/>
</dbReference>
<evidence type="ECO:0000256" key="8">
    <source>
        <dbReference type="ARBA" id="ARBA00023040"/>
    </source>
</evidence>
<evidence type="ECO:0000256" key="9">
    <source>
        <dbReference type="ARBA" id="ARBA00023136"/>
    </source>
</evidence>
<dbReference type="PRINTS" id="PR00249">
    <property type="entry name" value="GPCRSECRETIN"/>
</dbReference>
<reference evidence="20" key="1">
    <citation type="submission" date="2023-06" db="EMBL/GenBank/DDBJ databases">
        <title>Male Hemibagrus guttatus genome.</title>
        <authorList>
            <person name="Bian C."/>
        </authorList>
    </citation>
    <scope>NUCLEOTIDE SEQUENCE</scope>
    <source>
        <strain evidence="20">Male_cb2023</strain>
        <tissue evidence="20">Muscle</tissue>
    </source>
</reference>
<dbReference type="GO" id="GO:0004930">
    <property type="term" value="F:G protein-coupled receptor activity"/>
    <property type="evidence" value="ECO:0007669"/>
    <property type="project" value="UniProtKB-KW"/>
</dbReference>
<feature type="transmembrane region" description="Helical" evidence="15">
    <location>
        <begin position="717"/>
        <end position="740"/>
    </location>
</feature>
<evidence type="ECO:0000256" key="13">
    <source>
        <dbReference type="ARBA" id="ARBA00023224"/>
    </source>
</evidence>
<keyword evidence="12" id="KW-0325">Glycoprotein</keyword>
<keyword evidence="11" id="KW-0675">Receptor</keyword>
<keyword evidence="13" id="KW-0807">Transducer</keyword>
<dbReference type="InterPro" id="IPR000152">
    <property type="entry name" value="EGF-type_Asp/Asn_hydroxyl_site"/>
</dbReference>
<evidence type="ECO:0000256" key="14">
    <source>
        <dbReference type="PROSITE-ProRule" id="PRU00076"/>
    </source>
</evidence>
<dbReference type="InterPro" id="IPR009030">
    <property type="entry name" value="Growth_fac_rcpt_cys_sf"/>
</dbReference>
<keyword evidence="10" id="KW-1015">Disulfide bond</keyword>
<dbReference type="SUPFAM" id="SSF57184">
    <property type="entry name" value="Growth factor receptor domain"/>
    <property type="match status" value="2"/>
</dbReference>
<dbReference type="SMART" id="SM00179">
    <property type="entry name" value="EGF_CA"/>
    <property type="match status" value="5"/>
</dbReference>
<dbReference type="SMART" id="SM00303">
    <property type="entry name" value="GPS"/>
    <property type="match status" value="1"/>
</dbReference>
<gene>
    <name evidence="20" type="ORF">QTP70_025070</name>
</gene>
<dbReference type="Gene3D" id="1.20.1070.10">
    <property type="entry name" value="Rhodopsin 7-helix transmembrane proteins"/>
    <property type="match status" value="1"/>
</dbReference>
<dbReference type="Pfam" id="PF07645">
    <property type="entry name" value="EGF_CA"/>
    <property type="match status" value="5"/>
</dbReference>
<dbReference type="InterPro" id="IPR018097">
    <property type="entry name" value="EGF_Ca-bd_CS"/>
</dbReference>
<dbReference type="InterPro" id="IPR000742">
    <property type="entry name" value="EGF"/>
</dbReference>
<evidence type="ECO:0000256" key="15">
    <source>
        <dbReference type="SAM" id="Phobius"/>
    </source>
</evidence>
<evidence type="ECO:0000256" key="11">
    <source>
        <dbReference type="ARBA" id="ARBA00023170"/>
    </source>
</evidence>
<dbReference type="CDD" id="cd00054">
    <property type="entry name" value="EGF_CA"/>
    <property type="match status" value="5"/>
</dbReference>
<dbReference type="FunFam" id="2.10.25.10:FF:000038">
    <property type="entry name" value="Fibrillin 2"/>
    <property type="match status" value="4"/>
</dbReference>
<dbReference type="PRINTS" id="PR01128">
    <property type="entry name" value="EMR1HORMONER"/>
</dbReference>
<dbReference type="SMART" id="SM00181">
    <property type="entry name" value="EGF"/>
    <property type="match status" value="5"/>
</dbReference>
<dbReference type="InterPro" id="IPR001881">
    <property type="entry name" value="EGF-like_Ca-bd_dom"/>
</dbReference>
<keyword evidence="9 15" id="KW-0472">Membrane</keyword>
<dbReference type="PROSITE" id="PS50026">
    <property type="entry name" value="EGF_3"/>
    <property type="match status" value="5"/>
</dbReference>
<keyword evidence="7 15" id="KW-1133">Transmembrane helix</keyword>
<evidence type="ECO:0000259" key="18">
    <source>
        <dbReference type="PROSITE" id="PS50221"/>
    </source>
</evidence>
<evidence type="ECO:0000313" key="21">
    <source>
        <dbReference type="Proteomes" id="UP001274896"/>
    </source>
</evidence>
<feature type="chain" id="PRO_5042093865" description="CD97 antigen" evidence="16">
    <location>
        <begin position="23"/>
        <end position="893"/>
    </location>
</feature>
<keyword evidence="6" id="KW-0677">Repeat</keyword>
<feature type="domain" description="EGF-like" evidence="17">
    <location>
        <begin position="39"/>
        <end position="75"/>
    </location>
</feature>
<dbReference type="GO" id="GO:0030855">
    <property type="term" value="P:epithelial cell differentiation"/>
    <property type="evidence" value="ECO:0007669"/>
    <property type="project" value="UniProtKB-ARBA"/>
</dbReference>
<feature type="domain" description="G-protein coupled receptors family 2 profile 2" evidence="19">
    <location>
        <begin position="574"/>
        <end position="813"/>
    </location>
</feature>
<dbReference type="InterPro" id="IPR000832">
    <property type="entry name" value="GPCR_2_secretin-like"/>
</dbReference>
<evidence type="ECO:0000256" key="16">
    <source>
        <dbReference type="SAM" id="SignalP"/>
    </source>
</evidence>
<dbReference type="InterPro" id="IPR017981">
    <property type="entry name" value="GPCR_2-like_7TM"/>
</dbReference>
<keyword evidence="21" id="KW-1185">Reference proteome</keyword>
<evidence type="ECO:0000256" key="4">
    <source>
        <dbReference type="ARBA" id="ARBA00022692"/>
    </source>
</evidence>
<dbReference type="SUPFAM" id="SSF81321">
    <property type="entry name" value="Family A G protein-coupled receptor-like"/>
    <property type="match status" value="1"/>
</dbReference>
<feature type="transmembrane region" description="Helical" evidence="15">
    <location>
        <begin position="678"/>
        <end position="697"/>
    </location>
</feature>
<dbReference type="GO" id="GO:0007166">
    <property type="term" value="P:cell surface receptor signaling pathway"/>
    <property type="evidence" value="ECO:0007669"/>
    <property type="project" value="InterPro"/>
</dbReference>
<evidence type="ECO:0000256" key="2">
    <source>
        <dbReference type="ARBA" id="ARBA00022475"/>
    </source>
</evidence>
<comment type="caution">
    <text evidence="20">The sequence shown here is derived from an EMBL/GenBank/DDBJ whole genome shotgun (WGS) entry which is preliminary data.</text>
</comment>
<evidence type="ECO:0000256" key="7">
    <source>
        <dbReference type="ARBA" id="ARBA00022989"/>
    </source>
</evidence>
<feature type="domain" description="EGF-like" evidence="17">
    <location>
        <begin position="269"/>
        <end position="307"/>
    </location>
</feature>
<sequence length="893" mass="99316">MSSGPRSHLSSLLLAVLTNVTASPKCPIGYKIQDNNCTDDDECEHHECGDTSVCYNTVGSYYCQCKPGYRWKSVNFTAETGQCKDINECENNLSICGLNAVCYNNFGSYNCTCASGFASSNGQEYFNASQSVTCHAHTYNHEAGLLLAVLTNVTASPKCPIGHKIQDNNCTDDDECEHHECGDTAVCYNTVGSYYCQCKPGYRAKSVNFTAETGQCKDINECENNPSICGLNAVCHNNIGSYNCTCASGFASSNGQEYFNASQSVTCHDIDECSKEENICGANTSCTNTNGSYFCTCNSGFVANNLQEKFNESQEVKCIVLLLCLASPQIPVELQQVLDELKSTCTQKQANGEEMLQILIEALESFLLKTPLTNTKLITAVFELVENTMPLVGQLMLKSRFSQSSSQTRVEMLVHRKPTAPHGPFNLSTNKVQFHSNWETAVEDSYLGFASAALLEYTDLKISHAKSLIDNSFHEPSSSAYPFQLNSRVVTIKVTNPNTARLEQPAMLRFSHLQEAMRKVACVFWDSSMENGVWSNKGCDVVETSAKYTVCSCNHLSSFAVLMSLYEQQDVFELQLITWIGLALSLICLLICILTFWLIRSIQSTRTTIHLHLCISLFIADLIFLVGISRTENKEGCAVVAGLLHYFFLAVFCWMCLEGVQLFRMVVLVFNTTLSRGYLMAAGYGVPALIVIISAAVNYKGYGTPRYCWLNLEDGFIWSFFGPVCIIIVVNAVFFLITVWKLAQKFNSLNPDLSNLRKIKTFTITAIAQLCVLGTMWIFGCFQFEGTLVMSYLFTILNSLQGVLVFIMHCLLSKQVRDEYIRFLTCLTTRQKSSYSEFSTNQSSKSQVWLLLRHPKALTTRESHGSEAGAPRAMLYKCKCDLDCVLCVLIFLF</sequence>
<evidence type="ECO:0000256" key="10">
    <source>
        <dbReference type="ARBA" id="ARBA00023157"/>
    </source>
</evidence>
<dbReference type="GO" id="GO:0007189">
    <property type="term" value="P:adenylate cyclase-activating G protein-coupled receptor signaling pathway"/>
    <property type="evidence" value="ECO:0007669"/>
    <property type="project" value="TreeGrafter"/>
</dbReference>
<feature type="transmembrane region" description="Helical" evidence="15">
    <location>
        <begin position="636"/>
        <end position="657"/>
    </location>
</feature>
<protein>
    <recommendedName>
        <fullName evidence="22">CD97 antigen</fullName>
    </recommendedName>
</protein>
<evidence type="ECO:0000256" key="5">
    <source>
        <dbReference type="ARBA" id="ARBA00022729"/>
    </source>
</evidence>
<dbReference type="Proteomes" id="UP001274896">
    <property type="component" value="Unassembled WGS sequence"/>
</dbReference>
<feature type="signal peptide" evidence="16">
    <location>
        <begin position="1"/>
        <end position="22"/>
    </location>
</feature>
<evidence type="ECO:0000313" key="20">
    <source>
        <dbReference type="EMBL" id="KAK3511843.1"/>
    </source>
</evidence>